<gene>
    <name evidence="9" type="ORF">CYPRO_0874</name>
</gene>
<dbReference type="GO" id="GO:0005829">
    <property type="term" value="C:cytosol"/>
    <property type="evidence" value="ECO:0007669"/>
    <property type="project" value="TreeGrafter"/>
</dbReference>
<feature type="compositionally biased region" description="Polar residues" evidence="7">
    <location>
        <begin position="335"/>
        <end position="345"/>
    </location>
</feature>
<dbReference type="Pfam" id="PF02562">
    <property type="entry name" value="PhoH"/>
    <property type="match status" value="1"/>
</dbReference>
<dbReference type="EMBL" id="CP027806">
    <property type="protein sequence ID" value="AXJ00151.1"/>
    <property type="molecule type" value="Genomic_DNA"/>
</dbReference>
<name>A0A345UI49_9BACT</name>
<dbReference type="GO" id="GO:0005524">
    <property type="term" value="F:ATP binding"/>
    <property type="evidence" value="ECO:0007669"/>
    <property type="project" value="UniProtKB-KW"/>
</dbReference>
<dbReference type="OrthoDB" id="9773137at2"/>
<dbReference type="PANTHER" id="PTHR30473:SF1">
    <property type="entry name" value="PHOH-LIKE PROTEIN"/>
    <property type="match status" value="1"/>
</dbReference>
<feature type="region of interest" description="Disordered" evidence="7">
    <location>
        <begin position="318"/>
        <end position="345"/>
    </location>
</feature>
<keyword evidence="3" id="KW-0963">Cytoplasm</keyword>
<sequence length="345" mass="38719">MIEQTIEIKDVEPVLVFGIQDRILRKIEQAYPGATLSARGNKIKISGSSEDFAEINDLVNRLIRLAIRNKAVTDQDVSTLLNMKLGERLADDNAPTPEDGETIVRTHTGEVVRAKTPNQKRIVEASAKNDIVFAIGPAGTGKTYTSVAIAVKALKEKKVKKIVLVRPAVEAGENLGFLPGGLKDKIDPYLRPLYDALEEMIDKDRLDLNMTKNVIEIAPLAYMRGRTLNNAFVILDEAQNATNMQMKMFLTRLGFNSRAIITGDITQTDLPRLKQSGLISIQHILQNIEGIEFVYLDQRDVVRHKLIRQIISAYERHEQKEEARLKKAEQERAASQKQEQTKPLT</sequence>
<keyword evidence="10" id="KW-1185">Reference proteome</keyword>
<organism evidence="9 10">
    <name type="scientific">Cyclonatronum proteinivorum</name>
    <dbReference type="NCBI Taxonomy" id="1457365"/>
    <lineage>
        <taxon>Bacteria</taxon>
        <taxon>Pseudomonadati</taxon>
        <taxon>Balneolota</taxon>
        <taxon>Balneolia</taxon>
        <taxon>Balneolales</taxon>
        <taxon>Cyclonatronaceae</taxon>
        <taxon>Cyclonatronum</taxon>
    </lineage>
</organism>
<evidence type="ECO:0000256" key="7">
    <source>
        <dbReference type="SAM" id="MobiDB-lite"/>
    </source>
</evidence>
<dbReference type="SUPFAM" id="SSF52540">
    <property type="entry name" value="P-loop containing nucleoside triphosphate hydrolases"/>
    <property type="match status" value="1"/>
</dbReference>
<dbReference type="FunFam" id="3.40.50.300:FF:000013">
    <property type="entry name" value="PhoH family ATPase"/>
    <property type="match status" value="1"/>
</dbReference>
<dbReference type="Proteomes" id="UP000254808">
    <property type="component" value="Chromosome"/>
</dbReference>
<evidence type="ECO:0000259" key="8">
    <source>
        <dbReference type="Pfam" id="PF02562"/>
    </source>
</evidence>
<dbReference type="PANTHER" id="PTHR30473">
    <property type="entry name" value="PROTEIN PHOH"/>
    <property type="match status" value="1"/>
</dbReference>
<evidence type="ECO:0000256" key="5">
    <source>
        <dbReference type="ARBA" id="ARBA00022840"/>
    </source>
</evidence>
<evidence type="ECO:0000256" key="3">
    <source>
        <dbReference type="ARBA" id="ARBA00022490"/>
    </source>
</evidence>
<evidence type="ECO:0000256" key="2">
    <source>
        <dbReference type="ARBA" id="ARBA00010393"/>
    </source>
</evidence>
<dbReference type="AlphaFoldDB" id="A0A345UI49"/>
<evidence type="ECO:0000313" key="10">
    <source>
        <dbReference type="Proteomes" id="UP000254808"/>
    </source>
</evidence>
<feature type="region of interest" description="Disordered" evidence="7">
    <location>
        <begin position="90"/>
        <end position="109"/>
    </location>
</feature>
<dbReference type="InterPro" id="IPR027417">
    <property type="entry name" value="P-loop_NTPase"/>
</dbReference>
<proteinExistence type="inferred from homology"/>
<evidence type="ECO:0000256" key="1">
    <source>
        <dbReference type="ARBA" id="ARBA00004496"/>
    </source>
</evidence>
<evidence type="ECO:0000313" key="9">
    <source>
        <dbReference type="EMBL" id="AXJ00151.1"/>
    </source>
</evidence>
<feature type="compositionally biased region" description="Basic and acidic residues" evidence="7">
    <location>
        <begin position="318"/>
        <end position="334"/>
    </location>
</feature>
<dbReference type="InterPro" id="IPR051451">
    <property type="entry name" value="PhoH2-like"/>
</dbReference>
<comment type="similarity">
    <text evidence="2">Belongs to the PhoH family.</text>
</comment>
<dbReference type="InterPro" id="IPR003714">
    <property type="entry name" value="PhoH"/>
</dbReference>
<dbReference type="RefSeq" id="WP_114983447.1">
    <property type="nucleotide sequence ID" value="NZ_CP027806.1"/>
</dbReference>
<evidence type="ECO:0000256" key="6">
    <source>
        <dbReference type="ARBA" id="ARBA00039970"/>
    </source>
</evidence>
<keyword evidence="4" id="KW-0547">Nucleotide-binding</keyword>
<evidence type="ECO:0000256" key="4">
    <source>
        <dbReference type="ARBA" id="ARBA00022741"/>
    </source>
</evidence>
<accession>A0A345UI49</accession>
<reference evidence="9 10" key="1">
    <citation type="submission" date="2018-03" db="EMBL/GenBank/DDBJ databases">
        <title>Phenotypic and genomic properties of Cyclonatronum proteinivorum gen. nov., sp. nov., a haloalkaliphilic bacteroidete from soda lakes possessing Na+-translocating rhodopsin.</title>
        <authorList>
            <person name="Toshchakov S.V."/>
            <person name="Korzhenkov A."/>
            <person name="Samarov N.I."/>
            <person name="Kublanov I.V."/>
            <person name="Muntyan M.S."/>
            <person name="Sorokin D.Y."/>
        </authorList>
    </citation>
    <scope>NUCLEOTIDE SEQUENCE [LARGE SCALE GENOMIC DNA]</scope>
    <source>
        <strain evidence="9 10">Omega</strain>
    </source>
</reference>
<comment type="subcellular location">
    <subcellularLocation>
        <location evidence="1">Cytoplasm</location>
    </subcellularLocation>
</comment>
<dbReference type="KEGG" id="cprv:CYPRO_0874"/>
<keyword evidence="5" id="KW-0067">ATP-binding</keyword>
<protein>
    <recommendedName>
        <fullName evidence="6">PhoH-like protein</fullName>
    </recommendedName>
</protein>
<feature type="domain" description="PhoH-like protein" evidence="8">
    <location>
        <begin position="112"/>
        <end position="315"/>
    </location>
</feature>
<dbReference type="Gene3D" id="3.40.50.300">
    <property type="entry name" value="P-loop containing nucleotide triphosphate hydrolases"/>
    <property type="match status" value="1"/>
</dbReference>